<dbReference type="GO" id="GO:0005886">
    <property type="term" value="C:plasma membrane"/>
    <property type="evidence" value="ECO:0007669"/>
    <property type="project" value="TreeGrafter"/>
</dbReference>
<feature type="transmembrane region" description="Helical" evidence="2">
    <location>
        <begin position="60"/>
        <end position="83"/>
    </location>
</feature>
<feature type="compositionally biased region" description="Low complexity" evidence="1">
    <location>
        <begin position="436"/>
        <end position="468"/>
    </location>
</feature>
<feature type="transmembrane region" description="Helical" evidence="2">
    <location>
        <begin position="386"/>
        <end position="405"/>
    </location>
</feature>
<feature type="transmembrane region" description="Helical" evidence="2">
    <location>
        <begin position="313"/>
        <end position="337"/>
    </location>
</feature>
<feature type="compositionally biased region" description="Low complexity" evidence="1">
    <location>
        <begin position="415"/>
        <end position="428"/>
    </location>
</feature>
<organism evidence="3 4">
    <name type="scientific">Pseudoclavibacter helvolus</name>
    <dbReference type="NCBI Taxonomy" id="255205"/>
    <lineage>
        <taxon>Bacteria</taxon>
        <taxon>Bacillati</taxon>
        <taxon>Actinomycetota</taxon>
        <taxon>Actinomycetes</taxon>
        <taxon>Micrococcales</taxon>
        <taxon>Microbacteriaceae</taxon>
        <taxon>Pseudoclavibacter</taxon>
    </lineage>
</organism>
<keyword evidence="2" id="KW-0472">Membrane</keyword>
<feature type="transmembrane region" description="Helical" evidence="2">
    <location>
        <begin position="113"/>
        <end position="142"/>
    </location>
</feature>
<feature type="transmembrane region" description="Helical" evidence="2">
    <location>
        <begin position="349"/>
        <end position="374"/>
    </location>
</feature>
<reference evidence="3 4" key="1">
    <citation type="submission" date="2020-08" db="EMBL/GenBank/DDBJ databases">
        <title>Sequencing the genomes of 1000 actinobacteria strains.</title>
        <authorList>
            <person name="Klenk H.-P."/>
        </authorList>
    </citation>
    <scope>NUCLEOTIDE SEQUENCE [LARGE SCALE GENOMIC DNA]</scope>
    <source>
        <strain evidence="3 4">DSM 20419</strain>
    </source>
</reference>
<sequence>MSTFLLLAIAAGGIGLLLLLIIKLEVHAFLALLIVSVLVGLATGLPLVTVPETDLEPAKIGIIESIIAGMGGVLGSVAILVALGAMLGKIIEISGGASSLAGRFTKLLGPKRVAGALTAAALVLAIPVFFDVGFIILVPIIYGFCKAAGVNPVKFGLPVGGIMLAVHVAMPPHPGIVGGAGILGADLGWVTMIGLPVCLVLAVVSHFFSKWLNRKDFTMLPTTAKSFAEFGTEKADAVVAVAVADADADADADAEGDGTSGASGAFGTATKTRTVAPPSAGMVMTLIVSPLIMIALGTIGATLLTAGDPIRNVLAFIGAPLFALLVTVLLASFFLGIRRGWSASQLGDVVEAALPPVAVVILVTGGGGAFARVLTESGIGAALSETLLATGMPLMLMAYLISLALPRGRRPSRSSLLRACSAPPSSAADTRRSRSRCWPSRSRSARSASRTSTTPGSGSSPATWGSASRTASAPGPS</sequence>
<proteinExistence type="predicted"/>
<keyword evidence="2" id="KW-0812">Transmembrane</keyword>
<feature type="transmembrane region" description="Helical" evidence="2">
    <location>
        <begin position="283"/>
        <end position="307"/>
    </location>
</feature>
<feature type="transmembrane region" description="Helical" evidence="2">
    <location>
        <begin position="187"/>
        <end position="209"/>
    </location>
</feature>
<dbReference type="PANTHER" id="PTHR30354:SF25">
    <property type="entry name" value="INNER MEMBRANE PERMEASE YGBN"/>
    <property type="match status" value="1"/>
</dbReference>
<keyword evidence="4" id="KW-1185">Reference proteome</keyword>
<dbReference type="Pfam" id="PF02447">
    <property type="entry name" value="GntP_permease"/>
    <property type="match status" value="2"/>
</dbReference>
<protein>
    <submittedName>
        <fullName evidence="3">GntP family gluconate:H+ symporter</fullName>
    </submittedName>
</protein>
<dbReference type="GO" id="GO:0015128">
    <property type="term" value="F:gluconate transmembrane transporter activity"/>
    <property type="evidence" value="ECO:0007669"/>
    <property type="project" value="InterPro"/>
</dbReference>
<feature type="transmembrane region" description="Helical" evidence="2">
    <location>
        <begin position="29"/>
        <end position="48"/>
    </location>
</feature>
<gene>
    <name evidence="3" type="ORF">FHX72_002085</name>
</gene>
<dbReference type="AlphaFoldDB" id="A0A7W4UNV5"/>
<feature type="region of interest" description="Disordered" evidence="1">
    <location>
        <begin position="415"/>
        <end position="477"/>
    </location>
</feature>
<dbReference type="Proteomes" id="UP000545286">
    <property type="component" value="Unassembled WGS sequence"/>
</dbReference>
<evidence type="ECO:0000256" key="1">
    <source>
        <dbReference type="SAM" id="MobiDB-lite"/>
    </source>
</evidence>
<name>A0A7W4UNV5_9MICO</name>
<evidence type="ECO:0000313" key="4">
    <source>
        <dbReference type="Proteomes" id="UP000545286"/>
    </source>
</evidence>
<evidence type="ECO:0000313" key="3">
    <source>
        <dbReference type="EMBL" id="MBB2957940.1"/>
    </source>
</evidence>
<comment type="caution">
    <text evidence="3">The sequence shown here is derived from an EMBL/GenBank/DDBJ whole genome shotgun (WGS) entry which is preliminary data.</text>
</comment>
<dbReference type="PANTHER" id="PTHR30354">
    <property type="entry name" value="GNT FAMILY GLUCONATE TRANSPORTER"/>
    <property type="match status" value="1"/>
</dbReference>
<accession>A0A7W4UNV5</accession>
<feature type="transmembrane region" description="Helical" evidence="2">
    <location>
        <begin position="6"/>
        <end position="22"/>
    </location>
</feature>
<keyword evidence="2" id="KW-1133">Transmembrane helix</keyword>
<evidence type="ECO:0000256" key="2">
    <source>
        <dbReference type="SAM" id="Phobius"/>
    </source>
</evidence>
<dbReference type="EMBL" id="JACHWJ010000003">
    <property type="protein sequence ID" value="MBB2957940.1"/>
    <property type="molecule type" value="Genomic_DNA"/>
</dbReference>
<dbReference type="InterPro" id="IPR003474">
    <property type="entry name" value="Glcn_transporter"/>
</dbReference>